<proteinExistence type="predicted"/>
<comment type="caution">
    <text evidence="1">The sequence shown here is derived from an EMBL/GenBank/DDBJ whole genome shotgun (WGS) entry which is preliminary data.</text>
</comment>
<evidence type="ECO:0000313" key="2">
    <source>
        <dbReference type="Proteomes" id="UP000276133"/>
    </source>
</evidence>
<dbReference type="AlphaFoldDB" id="A0A3M7RTP2"/>
<keyword evidence="2" id="KW-1185">Reference proteome</keyword>
<evidence type="ECO:0000313" key="1">
    <source>
        <dbReference type="EMBL" id="RNA26852.1"/>
    </source>
</evidence>
<sequence>MDIGNEKKHIVDIITYRCYQDVRRHPWARLSDLFVRRIGTYKIIPKTKLFLLSPLFRLV</sequence>
<organism evidence="1 2">
    <name type="scientific">Brachionus plicatilis</name>
    <name type="common">Marine rotifer</name>
    <name type="synonym">Brachionus muelleri</name>
    <dbReference type="NCBI Taxonomy" id="10195"/>
    <lineage>
        <taxon>Eukaryota</taxon>
        <taxon>Metazoa</taxon>
        <taxon>Spiralia</taxon>
        <taxon>Gnathifera</taxon>
        <taxon>Rotifera</taxon>
        <taxon>Eurotatoria</taxon>
        <taxon>Monogononta</taxon>
        <taxon>Pseudotrocha</taxon>
        <taxon>Ploima</taxon>
        <taxon>Brachionidae</taxon>
        <taxon>Brachionus</taxon>
    </lineage>
</organism>
<accession>A0A3M7RTP2</accession>
<dbReference type="Proteomes" id="UP000276133">
    <property type="component" value="Unassembled WGS sequence"/>
</dbReference>
<reference evidence="1 2" key="1">
    <citation type="journal article" date="2018" name="Sci. Rep.">
        <title>Genomic signatures of local adaptation to the degree of environmental predictability in rotifers.</title>
        <authorList>
            <person name="Franch-Gras L."/>
            <person name="Hahn C."/>
            <person name="Garcia-Roger E.M."/>
            <person name="Carmona M.J."/>
            <person name="Serra M."/>
            <person name="Gomez A."/>
        </authorList>
    </citation>
    <scope>NUCLEOTIDE SEQUENCE [LARGE SCALE GENOMIC DNA]</scope>
    <source>
        <strain evidence="1">HYR1</strain>
    </source>
</reference>
<gene>
    <name evidence="1" type="ORF">BpHYR1_013688</name>
</gene>
<name>A0A3M7RTP2_BRAPC</name>
<dbReference type="EMBL" id="REGN01002660">
    <property type="protein sequence ID" value="RNA26852.1"/>
    <property type="molecule type" value="Genomic_DNA"/>
</dbReference>
<protein>
    <submittedName>
        <fullName evidence="1">Uncharacterized protein</fullName>
    </submittedName>
</protein>